<dbReference type="InterPro" id="IPR007016">
    <property type="entry name" value="O-antigen_ligase-rel_domated"/>
</dbReference>
<dbReference type="Proteomes" id="UP000595894">
    <property type="component" value="Chromosome"/>
</dbReference>
<dbReference type="GO" id="GO:0016874">
    <property type="term" value="F:ligase activity"/>
    <property type="evidence" value="ECO:0007669"/>
    <property type="project" value="UniProtKB-KW"/>
</dbReference>
<protein>
    <submittedName>
        <fullName evidence="7">O-antigen ligase family protein</fullName>
    </submittedName>
</protein>
<feature type="transmembrane region" description="Helical" evidence="5">
    <location>
        <begin position="189"/>
        <end position="206"/>
    </location>
</feature>
<evidence type="ECO:0000256" key="5">
    <source>
        <dbReference type="SAM" id="Phobius"/>
    </source>
</evidence>
<dbReference type="PANTHER" id="PTHR37422">
    <property type="entry name" value="TEICHURONIC ACID BIOSYNTHESIS PROTEIN TUAE"/>
    <property type="match status" value="1"/>
</dbReference>
<organism evidence="7 8">
    <name type="scientific">Sphingomonas aliaeris</name>
    <dbReference type="NCBI Taxonomy" id="2759526"/>
    <lineage>
        <taxon>Bacteria</taxon>
        <taxon>Pseudomonadati</taxon>
        <taxon>Pseudomonadota</taxon>
        <taxon>Alphaproteobacteria</taxon>
        <taxon>Sphingomonadales</taxon>
        <taxon>Sphingomonadaceae</taxon>
        <taxon>Sphingomonas</taxon>
    </lineage>
</organism>
<comment type="subcellular location">
    <subcellularLocation>
        <location evidence="1">Membrane</location>
        <topology evidence="1">Multi-pass membrane protein</topology>
    </subcellularLocation>
</comment>
<feature type="transmembrane region" description="Helical" evidence="5">
    <location>
        <begin position="115"/>
        <end position="134"/>
    </location>
</feature>
<dbReference type="AlphaFoldDB" id="A0A974NXY0"/>
<feature type="transmembrane region" description="Helical" evidence="5">
    <location>
        <begin position="356"/>
        <end position="375"/>
    </location>
</feature>
<dbReference type="InterPro" id="IPR051533">
    <property type="entry name" value="WaaL-like"/>
</dbReference>
<dbReference type="EMBL" id="CP061035">
    <property type="protein sequence ID" value="QQV78903.1"/>
    <property type="molecule type" value="Genomic_DNA"/>
</dbReference>
<evidence type="ECO:0000256" key="3">
    <source>
        <dbReference type="ARBA" id="ARBA00022989"/>
    </source>
</evidence>
<feature type="transmembrane region" description="Helical" evidence="5">
    <location>
        <begin position="269"/>
        <end position="289"/>
    </location>
</feature>
<feature type="transmembrane region" description="Helical" evidence="5">
    <location>
        <begin position="218"/>
        <end position="234"/>
    </location>
</feature>
<keyword evidence="7" id="KW-0436">Ligase</keyword>
<feature type="transmembrane region" description="Helical" evidence="5">
    <location>
        <begin position="141"/>
        <end position="162"/>
    </location>
</feature>
<reference evidence="8" key="1">
    <citation type="submission" date="2020-09" db="EMBL/GenBank/DDBJ databases">
        <title>Sphingomonas sp., a new species isolated from pork steak.</title>
        <authorList>
            <person name="Heidler von Heilborn D."/>
        </authorList>
    </citation>
    <scope>NUCLEOTIDE SEQUENCE [LARGE SCALE GENOMIC DNA]</scope>
</reference>
<evidence type="ECO:0000256" key="4">
    <source>
        <dbReference type="ARBA" id="ARBA00023136"/>
    </source>
</evidence>
<keyword evidence="3 5" id="KW-1133">Transmembrane helix</keyword>
<proteinExistence type="predicted"/>
<evidence type="ECO:0000313" key="7">
    <source>
        <dbReference type="EMBL" id="QQV78903.1"/>
    </source>
</evidence>
<gene>
    <name evidence="7" type="ORF">H5J25_07480</name>
</gene>
<feature type="transmembrane region" description="Helical" evidence="5">
    <location>
        <begin position="60"/>
        <end position="81"/>
    </location>
</feature>
<dbReference type="PANTHER" id="PTHR37422:SF13">
    <property type="entry name" value="LIPOPOLYSACCHARIDE BIOSYNTHESIS PROTEIN PA4999-RELATED"/>
    <property type="match status" value="1"/>
</dbReference>
<evidence type="ECO:0000256" key="1">
    <source>
        <dbReference type="ARBA" id="ARBA00004141"/>
    </source>
</evidence>
<feature type="transmembrane region" description="Helical" evidence="5">
    <location>
        <begin position="33"/>
        <end position="48"/>
    </location>
</feature>
<feature type="transmembrane region" description="Helical" evidence="5">
    <location>
        <begin position="391"/>
        <end position="408"/>
    </location>
</feature>
<keyword evidence="4 5" id="KW-0472">Membrane</keyword>
<feature type="domain" description="O-antigen ligase-related" evidence="6">
    <location>
        <begin position="228"/>
        <end position="368"/>
    </location>
</feature>
<keyword evidence="8" id="KW-1185">Reference proteome</keyword>
<feature type="transmembrane region" description="Helical" evidence="5">
    <location>
        <begin position="414"/>
        <end position="435"/>
    </location>
</feature>
<sequence length="449" mass="47403">MTVRHGLVPAYLLLCLVLGGASAAGLVANLVLQIIALPLIGWAVWQLLQTGPAPQLRSAVILLGLLVGAALLQLIPLPPALWTLLPGRGPVAEGYALIGVPLPWLPLSLAPHNSVYSLLWLLPAFAVFLCIIALGAFRARWVATVIVAVTLLAVTVGALQVIGGESAYFYEVTNFGVAVGFFANSNHNATLLLVCIPFLAALQATLLRRSGSARNASAARFLVGALYAVTFVGLLINSSLAGIGLSVPVALGTWLTFGRQKPALRRTLLIGTIVASAAAILLIAVGPFGNNLFGHQTANVEQSRQTSFALTFKAALEYFPIGSGLGSFQSIYHTQEPLGSVTGTFMNHAHSDWLELLLETGLPGLALIAAFLYWGMRRARAIWAAEDRDPFAQAAVIAVTAMLLHSFVDYPLRTAALSAVFAACVALIAGARPYARPRSAKSTARHLNL</sequence>
<dbReference type="KEGG" id="sari:H5J25_07480"/>
<keyword evidence="2 5" id="KW-0812">Transmembrane</keyword>
<accession>A0A974NXY0</accession>
<evidence type="ECO:0000313" key="8">
    <source>
        <dbReference type="Proteomes" id="UP000595894"/>
    </source>
</evidence>
<dbReference type="Pfam" id="PF04932">
    <property type="entry name" value="Wzy_C"/>
    <property type="match status" value="1"/>
</dbReference>
<name>A0A974NXY0_9SPHN</name>
<dbReference type="GO" id="GO:0016020">
    <property type="term" value="C:membrane"/>
    <property type="evidence" value="ECO:0007669"/>
    <property type="project" value="UniProtKB-SubCell"/>
</dbReference>
<evidence type="ECO:0000259" key="6">
    <source>
        <dbReference type="Pfam" id="PF04932"/>
    </source>
</evidence>
<evidence type="ECO:0000256" key="2">
    <source>
        <dbReference type="ARBA" id="ARBA00022692"/>
    </source>
</evidence>